<dbReference type="InterPro" id="IPR050534">
    <property type="entry name" value="Coronavir_polyprotein_1ab"/>
</dbReference>
<dbReference type="Pfam" id="PF13086">
    <property type="entry name" value="AAA_11"/>
    <property type="match status" value="1"/>
</dbReference>
<dbReference type="Gene3D" id="3.40.50.300">
    <property type="entry name" value="P-loop containing nucleotide triphosphate hydrolases"/>
    <property type="match status" value="2"/>
</dbReference>
<sequence>MRSEPKRTLRQLNAFNREHQDEYRVNKLLDGVFHGIRDSQDYLRSAKEVIQNQNAIAIPVQLETFEEEIEKGKKGKTILWRYHLQSMDTVGEKKSSVITNYLFKNEQEIVYSVKPTGKLWKDKDNEARISDRNEEELYLDFNKDPGIDKTIYLKANDYQISMQEHALRTLNNKPESHHTPLLRLFDLPIKSNRYFEENYDLNLAENIDFKILNNTNIDGATEQQEFVKKALASRDFALLEGPPGSGKTTAIIELIIQCVLKGQRVLLVSSTHVAVDNVIDRIIGKYKKHTEGLVSPMRIASSPGVIRKESVESYHLTQLIKHTKKEMLSNLNKKQDSIGIKALKESLNSKNSSSNFDQIILDSANLVGGTAIGILQHPGIKSGVGKPFDVMIVDEASKVTFLDFLVPALHAKKWVLVGDVNQLSPYTEGDIVTEHLNKLLDKDQQNLIAETFELQKDLKLRNKEKVVHVLFTKRDQEHFSNLKESNLEVFHLDAQKSSLSTNSGHWLLNSVDIIIAQPSIENETLLAQHLKFKAKFYGNRPKNALLIHHQNHCHKVKNGRKAWINNYSYKLDKDQNWGELVGRSLEQMYQYRFEPELEKNKKIEYDILVPSSIEQKVEGLRRVALPSILELLQIGVGEKDRTTKDGKTYNVEKILYSGFDNMTKVKELKFQSLSYQHRMEDDIARYSREHFYDGNNLVTANTVLQIRDNPLREYNKSENSVMWMPNGYQIKYNNKGKQRITNPEEVNHIKQELISFHAFAKARSEQVYEVAVLSFYNDQVAKLKEMLKELTKQYRKNKFFTLGNIKITLCTVDKFQGDEADMVLLSFAKATAGAHYNSPNRLNVAITRARYKLVLFGNPERLKKGAGLPALQKMATEINTRLTSHKSRN</sequence>
<keyword evidence="2" id="KW-0547">Nucleotide-binding</keyword>
<evidence type="ECO:0000259" key="6">
    <source>
        <dbReference type="SMART" id="SM00382"/>
    </source>
</evidence>
<dbReference type="Pfam" id="PF13087">
    <property type="entry name" value="AAA_12"/>
    <property type="match status" value="1"/>
</dbReference>
<comment type="caution">
    <text evidence="7">The sequence shown here is derived from an EMBL/GenBank/DDBJ whole genome shotgun (WGS) entry which is preliminary data.</text>
</comment>
<evidence type="ECO:0000256" key="1">
    <source>
        <dbReference type="ARBA" id="ARBA00007913"/>
    </source>
</evidence>
<evidence type="ECO:0000256" key="2">
    <source>
        <dbReference type="ARBA" id="ARBA00022741"/>
    </source>
</evidence>
<evidence type="ECO:0000313" key="8">
    <source>
        <dbReference type="Proteomes" id="UP000028980"/>
    </source>
</evidence>
<dbReference type="InterPro" id="IPR003593">
    <property type="entry name" value="AAA+_ATPase"/>
</dbReference>
<dbReference type="PANTHER" id="PTHR43788">
    <property type="entry name" value="DNA2/NAM7 HELICASE FAMILY MEMBER"/>
    <property type="match status" value="1"/>
</dbReference>
<dbReference type="Proteomes" id="UP000028980">
    <property type="component" value="Unassembled WGS sequence"/>
</dbReference>
<dbReference type="InterPro" id="IPR041677">
    <property type="entry name" value="DNA2/NAM7_AAA_11"/>
</dbReference>
<accession>A0A081D9J9</accession>
<dbReference type="GO" id="GO:0016787">
    <property type="term" value="F:hydrolase activity"/>
    <property type="evidence" value="ECO:0007669"/>
    <property type="project" value="UniProtKB-KW"/>
</dbReference>
<feature type="domain" description="AAA+ ATPase" evidence="6">
    <location>
        <begin position="233"/>
        <end position="498"/>
    </location>
</feature>
<dbReference type="InterPro" id="IPR027417">
    <property type="entry name" value="P-loop_NTPase"/>
</dbReference>
<dbReference type="AlphaFoldDB" id="A0A081D9J9"/>
<dbReference type="GO" id="GO:0043139">
    <property type="term" value="F:5'-3' DNA helicase activity"/>
    <property type="evidence" value="ECO:0007669"/>
    <property type="project" value="TreeGrafter"/>
</dbReference>
<dbReference type="CDD" id="cd18808">
    <property type="entry name" value="SF1_C_Upf1"/>
    <property type="match status" value="1"/>
</dbReference>
<name>A0A081D9J9_NONUL</name>
<evidence type="ECO:0000256" key="3">
    <source>
        <dbReference type="ARBA" id="ARBA00022801"/>
    </source>
</evidence>
<gene>
    <name evidence="7" type="ORF">JCM19296_1187</name>
</gene>
<dbReference type="EMBL" id="BBLG01000002">
    <property type="protein sequence ID" value="GAK75595.1"/>
    <property type="molecule type" value="Genomic_DNA"/>
</dbReference>
<keyword evidence="5" id="KW-0067">ATP-binding</keyword>
<dbReference type="GO" id="GO:0005524">
    <property type="term" value="F:ATP binding"/>
    <property type="evidence" value="ECO:0007669"/>
    <property type="project" value="UniProtKB-KW"/>
</dbReference>
<protein>
    <recommendedName>
        <fullName evidence="6">AAA+ ATPase domain-containing protein</fullName>
    </recommendedName>
</protein>
<evidence type="ECO:0000256" key="5">
    <source>
        <dbReference type="ARBA" id="ARBA00022840"/>
    </source>
</evidence>
<dbReference type="InterPro" id="IPR047187">
    <property type="entry name" value="SF1_C_Upf1"/>
</dbReference>
<keyword evidence="4" id="KW-0347">Helicase</keyword>
<dbReference type="InterPro" id="IPR041679">
    <property type="entry name" value="DNA2/NAM7-like_C"/>
</dbReference>
<comment type="similarity">
    <text evidence="1">Belongs to the DNA2/NAM7 helicase family.</text>
</comment>
<keyword evidence="3" id="KW-0378">Hydrolase</keyword>
<proteinExistence type="inferred from homology"/>
<organism evidence="7 8">
    <name type="scientific">Nonlabens ulvanivorans</name>
    <name type="common">Persicivirga ulvanivorans</name>
    <dbReference type="NCBI Taxonomy" id="906888"/>
    <lineage>
        <taxon>Bacteria</taxon>
        <taxon>Pseudomonadati</taxon>
        <taxon>Bacteroidota</taxon>
        <taxon>Flavobacteriia</taxon>
        <taxon>Flavobacteriales</taxon>
        <taxon>Flavobacteriaceae</taxon>
        <taxon>Nonlabens</taxon>
    </lineage>
</organism>
<evidence type="ECO:0000256" key="4">
    <source>
        <dbReference type="ARBA" id="ARBA00022806"/>
    </source>
</evidence>
<dbReference type="SUPFAM" id="SSF52540">
    <property type="entry name" value="P-loop containing nucleoside triphosphate hydrolases"/>
    <property type="match status" value="2"/>
</dbReference>
<dbReference type="SMART" id="SM00382">
    <property type="entry name" value="AAA"/>
    <property type="match status" value="1"/>
</dbReference>
<evidence type="ECO:0000313" key="7">
    <source>
        <dbReference type="EMBL" id="GAK75595.1"/>
    </source>
</evidence>
<dbReference type="PANTHER" id="PTHR43788:SF8">
    <property type="entry name" value="DNA-BINDING PROTEIN SMUBP-2"/>
    <property type="match status" value="1"/>
</dbReference>
<reference evidence="7 8" key="1">
    <citation type="journal article" date="2014" name="Genome Announc.">
        <title>Draft Genome Sequences of Marine Flavobacterium Nonlabens Strains NR17, NR24, NR27, NR32, NR33, and Ara13.</title>
        <authorList>
            <person name="Nakanishi M."/>
            <person name="Meirelles P."/>
            <person name="Suzuki R."/>
            <person name="Takatani N."/>
            <person name="Mino S."/>
            <person name="Suda W."/>
            <person name="Oshima K."/>
            <person name="Hattori M."/>
            <person name="Ohkuma M."/>
            <person name="Hosokawa M."/>
            <person name="Miyashita K."/>
            <person name="Thompson F.L."/>
            <person name="Niwa A."/>
            <person name="Sawabe T."/>
            <person name="Sawabe T."/>
        </authorList>
    </citation>
    <scope>NUCLEOTIDE SEQUENCE [LARGE SCALE GENOMIC DNA]</scope>
    <source>
        <strain evidence="8">JCM19296</strain>
    </source>
</reference>